<proteinExistence type="inferred from homology"/>
<evidence type="ECO:0000256" key="2">
    <source>
        <dbReference type="ARBA" id="ARBA00008564"/>
    </source>
</evidence>
<dbReference type="GO" id="GO:0005886">
    <property type="term" value="C:plasma membrane"/>
    <property type="evidence" value="ECO:0007669"/>
    <property type="project" value="UniProtKB-ARBA"/>
</dbReference>
<name>A0A323UWL0_9RHOO</name>
<evidence type="ECO:0000256" key="1">
    <source>
        <dbReference type="ARBA" id="ARBA00004141"/>
    </source>
</evidence>
<dbReference type="Proteomes" id="UP000248259">
    <property type="component" value="Unassembled WGS sequence"/>
</dbReference>
<dbReference type="AlphaFoldDB" id="A0A323UWL0"/>
<accession>A0A323UWL0</accession>
<keyword evidence="5 6" id="KW-0472">Membrane</keyword>
<keyword evidence="3 6" id="KW-0812">Transmembrane</keyword>
<comment type="subcellular location">
    <subcellularLocation>
        <location evidence="1">Membrane</location>
        <topology evidence="1">Multi-pass membrane protein</topology>
    </subcellularLocation>
</comment>
<feature type="transmembrane region" description="Helical" evidence="6">
    <location>
        <begin position="25"/>
        <end position="42"/>
    </location>
</feature>
<evidence type="ECO:0000313" key="7">
    <source>
        <dbReference type="EMBL" id="PZA16611.1"/>
    </source>
</evidence>
<comment type="caution">
    <text evidence="7">The sequence shown here is derived from an EMBL/GenBank/DDBJ whole genome shotgun (WGS) entry which is preliminary data.</text>
</comment>
<evidence type="ECO:0000256" key="3">
    <source>
        <dbReference type="ARBA" id="ARBA00022692"/>
    </source>
</evidence>
<evidence type="ECO:0000313" key="8">
    <source>
        <dbReference type="Proteomes" id="UP000248259"/>
    </source>
</evidence>
<dbReference type="EMBL" id="QKOE01000006">
    <property type="protein sequence ID" value="PZA16611.1"/>
    <property type="molecule type" value="Genomic_DNA"/>
</dbReference>
<dbReference type="OrthoDB" id="9180157at2"/>
<dbReference type="InterPro" id="IPR003339">
    <property type="entry name" value="ABC/ECF_trnsptr_transmembrane"/>
</dbReference>
<gene>
    <name evidence="7" type="ORF">DNK49_10860</name>
</gene>
<keyword evidence="4 6" id="KW-1133">Transmembrane helix</keyword>
<comment type="similarity">
    <text evidence="2">Belongs to the CbiQ family.</text>
</comment>
<reference evidence="7 8" key="1">
    <citation type="submission" date="2018-06" db="EMBL/GenBank/DDBJ databases">
        <title>Azoarcus communis strain SWub3 genome.</title>
        <authorList>
            <person name="Zorraquino Salvo V."/>
            <person name="Toubiana D."/>
            <person name="Blumwald E."/>
        </authorList>
    </citation>
    <scope>NUCLEOTIDE SEQUENCE [LARGE SCALE GENOMIC DNA]</scope>
    <source>
        <strain evidence="7 8">SWub3</strain>
    </source>
</reference>
<keyword evidence="8" id="KW-1185">Reference proteome</keyword>
<feature type="transmembrane region" description="Helical" evidence="6">
    <location>
        <begin position="54"/>
        <end position="75"/>
    </location>
</feature>
<feature type="transmembrane region" description="Helical" evidence="6">
    <location>
        <begin position="87"/>
        <end position="106"/>
    </location>
</feature>
<evidence type="ECO:0000256" key="6">
    <source>
        <dbReference type="SAM" id="Phobius"/>
    </source>
</evidence>
<organism evidence="7 8">
    <name type="scientific">Parazoarcus communis SWub3 = DSM 12120</name>
    <dbReference type="NCBI Taxonomy" id="1121029"/>
    <lineage>
        <taxon>Bacteria</taxon>
        <taxon>Pseudomonadati</taxon>
        <taxon>Pseudomonadota</taxon>
        <taxon>Betaproteobacteria</taxon>
        <taxon>Rhodocyclales</taxon>
        <taxon>Zoogloeaceae</taxon>
        <taxon>Parazoarcus</taxon>
    </lineage>
</organism>
<dbReference type="RefSeq" id="WP_110524411.1">
    <property type="nucleotide sequence ID" value="NZ_QKOE01000006.1"/>
</dbReference>
<dbReference type="Pfam" id="PF02361">
    <property type="entry name" value="CbiQ"/>
    <property type="match status" value="1"/>
</dbReference>
<evidence type="ECO:0000256" key="5">
    <source>
        <dbReference type="ARBA" id="ARBA00023136"/>
    </source>
</evidence>
<evidence type="ECO:0000256" key="4">
    <source>
        <dbReference type="ARBA" id="ARBA00022989"/>
    </source>
</evidence>
<evidence type="ECO:0008006" key="9">
    <source>
        <dbReference type="Google" id="ProtNLM"/>
    </source>
</evidence>
<protein>
    <recommendedName>
        <fullName evidence="9">Energy-coupling factor transporter transmembrane protein EcfT</fullName>
    </recommendedName>
</protein>
<sequence length="197" mass="21964">MHAGLILFLWGCGVASVQLLDGRALLLLTVAALLLALVAARVRIGRLIRRVRVLFLAIILLFAWFTPGEALLAAWPSLSPTREGVGLALTHSARLLVVMCCVAMLLQHLPTDRLVSGLHALFRPLRFSGLPTERLALRLMLVLRYVDDARGGRHDWRTWLMEEGELQAPVHLSHEYMGWRDGLVLAGLIAVIGWWAW</sequence>